<dbReference type="Proteomes" id="UP001497535">
    <property type="component" value="Unassembled WGS sequence"/>
</dbReference>
<evidence type="ECO:0000313" key="1">
    <source>
        <dbReference type="EMBL" id="CAK5073053.1"/>
    </source>
</evidence>
<organism evidence="1 2">
    <name type="scientific">Meloidogyne enterolobii</name>
    <name type="common">Root-knot nematode worm</name>
    <name type="synonym">Meloidogyne mayaguensis</name>
    <dbReference type="NCBI Taxonomy" id="390850"/>
    <lineage>
        <taxon>Eukaryota</taxon>
        <taxon>Metazoa</taxon>
        <taxon>Ecdysozoa</taxon>
        <taxon>Nematoda</taxon>
        <taxon>Chromadorea</taxon>
        <taxon>Rhabditida</taxon>
        <taxon>Tylenchina</taxon>
        <taxon>Tylenchomorpha</taxon>
        <taxon>Tylenchoidea</taxon>
        <taxon>Meloidogynidae</taxon>
        <taxon>Meloidogyninae</taxon>
        <taxon>Meloidogyne</taxon>
    </lineage>
</organism>
<proteinExistence type="predicted"/>
<name>A0ACB0Z2M8_MELEN</name>
<dbReference type="EMBL" id="CAVMJV010000023">
    <property type="protein sequence ID" value="CAK5073053.1"/>
    <property type="molecule type" value="Genomic_DNA"/>
</dbReference>
<comment type="caution">
    <text evidence="1">The sequence shown here is derived from an EMBL/GenBank/DDBJ whole genome shotgun (WGS) entry which is preliminary data.</text>
</comment>
<sequence>MEKSLSPNIATAQSSSLIRDEKDKEKGVEQICQWILELGDHDKRENALLQISKCRESIEDLAVWLWYSYGTVRSVFI</sequence>
<evidence type="ECO:0000313" key="2">
    <source>
        <dbReference type="Proteomes" id="UP001497535"/>
    </source>
</evidence>
<keyword evidence="2" id="KW-1185">Reference proteome</keyword>
<accession>A0ACB0Z2M8</accession>
<gene>
    <name evidence="1" type="ORF">MENTE1834_LOCUS19693</name>
</gene>
<protein>
    <submittedName>
        <fullName evidence="1">Uncharacterized protein</fullName>
    </submittedName>
</protein>
<reference evidence="1" key="1">
    <citation type="submission" date="2023-11" db="EMBL/GenBank/DDBJ databases">
        <authorList>
            <person name="Poullet M."/>
        </authorList>
    </citation>
    <scope>NUCLEOTIDE SEQUENCE</scope>
    <source>
        <strain evidence="1">E1834</strain>
    </source>
</reference>